<evidence type="ECO:0000256" key="3">
    <source>
        <dbReference type="ARBA" id="ARBA00022692"/>
    </source>
</evidence>
<dbReference type="Pfam" id="PF02544">
    <property type="entry name" value="Steroid_dh"/>
    <property type="match status" value="1"/>
</dbReference>
<dbReference type="PANTHER" id="PTHR10556:SF43">
    <property type="entry name" value="STEROID 5-ALPHA-REDUCTASE DET2"/>
    <property type="match status" value="1"/>
</dbReference>
<keyword evidence="5 6" id="KW-0472">Membrane</keyword>
<evidence type="ECO:0000259" key="7">
    <source>
        <dbReference type="Pfam" id="PF02544"/>
    </source>
</evidence>
<evidence type="ECO:0000256" key="6">
    <source>
        <dbReference type="SAM" id="Phobius"/>
    </source>
</evidence>
<dbReference type="EMBL" id="JAPDRL010000091">
    <property type="protein sequence ID" value="KAJ9658117.1"/>
    <property type="molecule type" value="Genomic_DNA"/>
</dbReference>
<dbReference type="InterPro" id="IPR039357">
    <property type="entry name" value="SRD5A/TECR"/>
</dbReference>
<evidence type="ECO:0000313" key="9">
    <source>
        <dbReference type="Proteomes" id="UP001172684"/>
    </source>
</evidence>
<keyword evidence="9" id="KW-1185">Reference proteome</keyword>
<name>A0ABQ9NIB9_9PEZI</name>
<dbReference type="PANTHER" id="PTHR10556">
    <property type="entry name" value="3-OXO-5-ALPHA-STEROID 4-DEHYDROGENASE"/>
    <property type="match status" value="1"/>
</dbReference>
<feature type="domain" description="3-oxo-5-alpha-steroid 4-dehydrogenase C-terminal" evidence="7">
    <location>
        <begin position="211"/>
        <end position="292"/>
    </location>
</feature>
<evidence type="ECO:0000256" key="1">
    <source>
        <dbReference type="ARBA" id="ARBA00004141"/>
    </source>
</evidence>
<evidence type="ECO:0000256" key="2">
    <source>
        <dbReference type="ARBA" id="ARBA00007742"/>
    </source>
</evidence>
<sequence>MALIQNWLPPSRENWELIAWGWQFFPLFTAVQWLISYYPAGKTSIDSRLNLPGKWAWATMEAPGFLTLLYIMWTLPRELGLERLPWENWTMAALFTIHYLYRALLYPYLALSISPIHISVWASAVAWQLLNALSLGGWLGGYGPTTIHDWAGKLYAIQFGMIVWLWGFLGNVFHDDDLREIRRAAGRRQAKAAKEAKQQGKSGKIGEGVDKVYMMPKNGLFKWVLYPHYLCEWIEWAGLWIVGGWDCVPARSFLVNEIATMTPRAVQGWHWYVERFGKEKVGDRKAVIPGIL</sequence>
<dbReference type="PROSITE" id="PS50244">
    <property type="entry name" value="S5A_REDUCTASE"/>
    <property type="match status" value="1"/>
</dbReference>
<feature type="transmembrane region" description="Helical" evidence="6">
    <location>
        <begin position="55"/>
        <end position="73"/>
    </location>
</feature>
<comment type="similarity">
    <text evidence="2">Belongs to the steroid 5-alpha reductase family.</text>
</comment>
<evidence type="ECO:0000256" key="5">
    <source>
        <dbReference type="ARBA" id="ARBA00023136"/>
    </source>
</evidence>
<feature type="transmembrane region" description="Helical" evidence="6">
    <location>
        <begin position="17"/>
        <end position="35"/>
    </location>
</feature>
<comment type="caution">
    <text evidence="8">The sequence shown here is derived from an EMBL/GenBank/DDBJ whole genome shotgun (WGS) entry which is preliminary data.</text>
</comment>
<keyword evidence="3 6" id="KW-0812">Transmembrane</keyword>
<feature type="transmembrane region" description="Helical" evidence="6">
    <location>
        <begin position="93"/>
        <end position="111"/>
    </location>
</feature>
<organism evidence="8 9">
    <name type="scientific">Coniosporium apollinis</name>
    <dbReference type="NCBI Taxonomy" id="61459"/>
    <lineage>
        <taxon>Eukaryota</taxon>
        <taxon>Fungi</taxon>
        <taxon>Dikarya</taxon>
        <taxon>Ascomycota</taxon>
        <taxon>Pezizomycotina</taxon>
        <taxon>Dothideomycetes</taxon>
        <taxon>Dothideomycetes incertae sedis</taxon>
        <taxon>Coniosporium</taxon>
    </lineage>
</organism>
<evidence type="ECO:0000313" key="8">
    <source>
        <dbReference type="EMBL" id="KAJ9658117.1"/>
    </source>
</evidence>
<feature type="transmembrane region" description="Helical" evidence="6">
    <location>
        <begin position="118"/>
        <end position="142"/>
    </location>
</feature>
<accession>A0ABQ9NIB9</accession>
<dbReference type="InterPro" id="IPR016636">
    <property type="entry name" value="3-oxo-5-alpha-steroid_4-DH"/>
</dbReference>
<feature type="transmembrane region" description="Helical" evidence="6">
    <location>
        <begin position="154"/>
        <end position="173"/>
    </location>
</feature>
<dbReference type="PIRSF" id="PIRSF015596">
    <property type="entry name" value="5_alpha-SR2"/>
    <property type="match status" value="1"/>
</dbReference>
<proteinExistence type="inferred from homology"/>
<dbReference type="InterPro" id="IPR001104">
    <property type="entry name" value="3-oxo-5_a-steroid_4-DH_C"/>
</dbReference>
<comment type="subcellular location">
    <subcellularLocation>
        <location evidence="1">Membrane</location>
        <topology evidence="1">Multi-pass membrane protein</topology>
    </subcellularLocation>
</comment>
<keyword evidence="4 6" id="KW-1133">Transmembrane helix</keyword>
<gene>
    <name evidence="8" type="ORF">H2201_007898</name>
</gene>
<evidence type="ECO:0000256" key="4">
    <source>
        <dbReference type="ARBA" id="ARBA00022989"/>
    </source>
</evidence>
<reference evidence="8" key="1">
    <citation type="submission" date="2022-10" db="EMBL/GenBank/DDBJ databases">
        <title>Culturing micro-colonial fungi from biological soil crusts in the Mojave desert and describing Neophaeococcomyces mojavensis, and introducing the new genera and species Taxawa tesnikishii.</title>
        <authorList>
            <person name="Kurbessoian T."/>
            <person name="Stajich J.E."/>
        </authorList>
    </citation>
    <scope>NUCLEOTIDE SEQUENCE</scope>
    <source>
        <strain evidence="8">TK_1</strain>
    </source>
</reference>
<protein>
    <recommendedName>
        <fullName evidence="7">3-oxo-5-alpha-steroid 4-dehydrogenase C-terminal domain-containing protein</fullName>
    </recommendedName>
</protein>
<dbReference type="Proteomes" id="UP001172684">
    <property type="component" value="Unassembled WGS sequence"/>
</dbReference>